<dbReference type="OrthoDB" id="36110at2157"/>
<comment type="caution">
    <text evidence="2">The sequence shown here is derived from an EMBL/GenBank/DDBJ whole genome shotgun (WGS) entry which is preliminary data.</text>
</comment>
<organism evidence="2 3">
    <name type="scientific">Methanolobus vulcani</name>
    <dbReference type="NCBI Taxonomy" id="38026"/>
    <lineage>
        <taxon>Archaea</taxon>
        <taxon>Methanobacteriati</taxon>
        <taxon>Methanobacteriota</taxon>
        <taxon>Stenosarchaea group</taxon>
        <taxon>Methanomicrobia</taxon>
        <taxon>Methanosarcinales</taxon>
        <taxon>Methanosarcinaceae</taxon>
        <taxon>Methanolobus</taxon>
    </lineage>
</organism>
<name>A0A7Z7FC09_9EURY</name>
<dbReference type="Proteomes" id="UP000199259">
    <property type="component" value="Unassembled WGS sequence"/>
</dbReference>
<protein>
    <submittedName>
        <fullName evidence="2">Chromosome partitioning protein</fullName>
    </submittedName>
</protein>
<evidence type="ECO:0000259" key="1">
    <source>
        <dbReference type="Pfam" id="PF13614"/>
    </source>
</evidence>
<dbReference type="RefSeq" id="WP_091708607.1">
    <property type="nucleotide sequence ID" value="NZ_FNCA01000002.1"/>
</dbReference>
<proteinExistence type="predicted"/>
<dbReference type="CDD" id="cd02042">
    <property type="entry name" value="ParAB_family"/>
    <property type="match status" value="1"/>
</dbReference>
<dbReference type="AlphaFoldDB" id="A0A7Z7FC09"/>
<evidence type="ECO:0000313" key="2">
    <source>
        <dbReference type="EMBL" id="SDF46779.1"/>
    </source>
</evidence>
<dbReference type="Pfam" id="PF13614">
    <property type="entry name" value="AAA_31"/>
    <property type="match status" value="1"/>
</dbReference>
<dbReference type="InterPro" id="IPR050678">
    <property type="entry name" value="DNA_Partitioning_ATPase"/>
</dbReference>
<dbReference type="PANTHER" id="PTHR13696">
    <property type="entry name" value="P-LOOP CONTAINING NUCLEOSIDE TRIPHOSPHATE HYDROLASE"/>
    <property type="match status" value="1"/>
</dbReference>
<dbReference type="SUPFAM" id="SSF52540">
    <property type="entry name" value="P-loop containing nucleoside triphosphate hydrolases"/>
    <property type="match status" value="1"/>
</dbReference>
<dbReference type="InterPro" id="IPR025669">
    <property type="entry name" value="AAA_dom"/>
</dbReference>
<dbReference type="EMBL" id="FNCA01000002">
    <property type="protein sequence ID" value="SDF46779.1"/>
    <property type="molecule type" value="Genomic_DNA"/>
</dbReference>
<feature type="domain" description="AAA" evidence="1">
    <location>
        <begin position="1"/>
        <end position="206"/>
    </location>
</feature>
<dbReference type="PANTHER" id="PTHR13696:SF99">
    <property type="entry name" value="COBYRINIC ACID AC-DIAMIDE SYNTHASE"/>
    <property type="match status" value="1"/>
</dbReference>
<keyword evidence="3" id="KW-1185">Reference proteome</keyword>
<gene>
    <name evidence="2" type="ORF">SAMN04488589_0612</name>
</gene>
<reference evidence="2 3" key="1">
    <citation type="submission" date="2016-10" db="EMBL/GenBank/DDBJ databases">
        <authorList>
            <person name="Varghese N."/>
            <person name="Submissions S."/>
        </authorList>
    </citation>
    <scope>NUCLEOTIDE SEQUENCE [LARGE SCALE GENOMIC DNA]</scope>
    <source>
        <strain evidence="2 3">PL 12/M</strain>
    </source>
</reference>
<accession>A0A7Z7FC09</accession>
<sequence>MKTVSVINYKGGVGKTTLVANIAANLATEGYKVLCIDLDPQTNLTFSFITVDNWQKKYQKSKTIKKWYDAFLDDESDFNISDLIITPERVNKDITGTGKVDLICSHLGLINIDLELATKLGGASPRQSRKNYLRVYSRLKNGLNNMEESPYDFVLIDCPPNFNIVTRNALVASDAYMIPAKPDYLSTLGIDQLQKHVDELIKDYNMYVSDTVEGSDEDEWDLLGPEMIGVVFTMLFIRSNAPISAQQAFINQVKRLSIPTFDTMIRENKTIYADAPQYGVPVVTQSVSGKTYIDVKSELKNLTNEFLSKM</sequence>
<dbReference type="Gene3D" id="3.40.50.300">
    <property type="entry name" value="P-loop containing nucleotide triphosphate hydrolases"/>
    <property type="match status" value="1"/>
</dbReference>
<evidence type="ECO:0000313" key="3">
    <source>
        <dbReference type="Proteomes" id="UP000199259"/>
    </source>
</evidence>
<dbReference type="InterPro" id="IPR027417">
    <property type="entry name" value="P-loop_NTPase"/>
</dbReference>